<dbReference type="Gene3D" id="3.40.30.10">
    <property type="entry name" value="Glutaredoxin"/>
    <property type="match status" value="1"/>
</dbReference>
<dbReference type="Proteomes" id="UP001320603">
    <property type="component" value="Chromosome"/>
</dbReference>
<evidence type="ECO:0000313" key="1">
    <source>
        <dbReference type="EMBL" id="WWV66639.1"/>
    </source>
</evidence>
<keyword evidence="2" id="KW-1185">Reference proteome</keyword>
<proteinExistence type="predicted"/>
<evidence type="ECO:0000313" key="2">
    <source>
        <dbReference type="Proteomes" id="UP001320603"/>
    </source>
</evidence>
<gene>
    <name evidence="1" type="ORF">NEE14_001195</name>
</gene>
<name>A0ABZ2IR04_9BACT</name>
<dbReference type="EMBL" id="CP146284">
    <property type="protein sequence ID" value="WWV66639.1"/>
    <property type="molecule type" value="Genomic_DNA"/>
</dbReference>
<protein>
    <submittedName>
        <fullName evidence="1">Glutaredoxin-related protein</fullName>
    </submittedName>
</protein>
<accession>A0ABZ2IR04</accession>
<organism evidence="1 2">
    <name type="scientific">Parabacteroides absconsus</name>
    <dbReference type="NCBI Taxonomy" id="2951805"/>
    <lineage>
        <taxon>Bacteria</taxon>
        <taxon>Pseudomonadati</taxon>
        <taxon>Bacteroidota</taxon>
        <taxon>Bacteroidia</taxon>
        <taxon>Bacteroidales</taxon>
        <taxon>Tannerellaceae</taxon>
        <taxon>Parabacteroides</taxon>
    </lineage>
</organism>
<reference evidence="1 2" key="1">
    <citation type="submission" date="2024-02" db="EMBL/GenBank/DDBJ databases">
        <title>Whole genome sequencing of Parabacteroides sp. AD58.</title>
        <authorList>
            <person name="Chaplin A.V."/>
            <person name="Pikina A.P."/>
            <person name="Sokolova S.R."/>
            <person name="Korostin D.O."/>
            <person name="Efimov B.A."/>
        </authorList>
    </citation>
    <scope>NUCLEOTIDE SEQUENCE [LARGE SCALE GENOMIC DNA]</scope>
    <source>
        <strain evidence="1 2">AD58</strain>
    </source>
</reference>
<dbReference type="RefSeq" id="WP_251968128.1">
    <property type="nucleotide sequence ID" value="NZ_CP146284.1"/>
</dbReference>
<sequence>MIKIYSMSTCPDCYYVEGQIKGNDKYQVIDIGKHVKYLKEFLRLRDHNPVFTKAKEMGAAGIPCFVLEDGTVTLIPEEAGLQSRPVNEGAACNIDGSGC</sequence>